<dbReference type="GO" id="GO:0003677">
    <property type="term" value="F:DNA binding"/>
    <property type="evidence" value="ECO:0007669"/>
    <property type="project" value="UniProtKB-KW"/>
</dbReference>
<dbReference type="SMART" id="SM00895">
    <property type="entry name" value="FCD"/>
    <property type="match status" value="1"/>
</dbReference>
<sequence>MTRLPHPQPNLFTPVTRRRRRPEIIAERIKALIRDAGLVPGDRLPQEKELMERFSAAKGTVREAMKSLETQGLIVTRTGPGGGAFVSRLSGDHAMELLANYFFFSPPGLSEIYTLRRLLEPEIARSVAGQLAPSDLRRLEATMRLYDHPPADAEELVRQRVAELDFHSVLAELSPNPVLGFVAGLMQNLLRDLPVCRRIYAETAPGPREVGLLFQMRLMSAISENRPDDAYRIAAEHMAEAERYMLARAAELDPNGDVR</sequence>
<dbReference type="EMBL" id="RZNJ01000001">
    <property type="protein sequence ID" value="RUT34410.1"/>
    <property type="molecule type" value="Genomic_DNA"/>
</dbReference>
<accession>A0A433XK08</accession>
<dbReference type="SMART" id="SM00345">
    <property type="entry name" value="HTH_GNTR"/>
    <property type="match status" value="1"/>
</dbReference>
<keyword evidence="3" id="KW-0804">Transcription</keyword>
<dbReference type="GO" id="GO:0003700">
    <property type="term" value="F:DNA-binding transcription factor activity"/>
    <property type="evidence" value="ECO:0007669"/>
    <property type="project" value="InterPro"/>
</dbReference>
<evidence type="ECO:0000256" key="2">
    <source>
        <dbReference type="ARBA" id="ARBA00023125"/>
    </source>
</evidence>
<evidence type="ECO:0000313" key="5">
    <source>
        <dbReference type="EMBL" id="RUT34410.1"/>
    </source>
</evidence>
<evidence type="ECO:0000256" key="1">
    <source>
        <dbReference type="ARBA" id="ARBA00023015"/>
    </source>
</evidence>
<dbReference type="SUPFAM" id="SSF46785">
    <property type="entry name" value="Winged helix' DNA-binding domain"/>
    <property type="match status" value="1"/>
</dbReference>
<dbReference type="Pfam" id="PF07729">
    <property type="entry name" value="FCD"/>
    <property type="match status" value="1"/>
</dbReference>
<dbReference type="InterPro" id="IPR011711">
    <property type="entry name" value="GntR_C"/>
</dbReference>
<dbReference type="InterPro" id="IPR000524">
    <property type="entry name" value="Tscrpt_reg_HTH_GntR"/>
</dbReference>
<name>A0A433XK08_9HYPH</name>
<organism evidence="5 6">
    <name type="scientific">Arsenicitalea aurantiaca</name>
    <dbReference type="NCBI Taxonomy" id="1783274"/>
    <lineage>
        <taxon>Bacteria</taxon>
        <taxon>Pseudomonadati</taxon>
        <taxon>Pseudomonadota</taxon>
        <taxon>Alphaproteobacteria</taxon>
        <taxon>Hyphomicrobiales</taxon>
        <taxon>Devosiaceae</taxon>
        <taxon>Arsenicitalea</taxon>
    </lineage>
</organism>
<dbReference type="Gene3D" id="1.10.10.10">
    <property type="entry name" value="Winged helix-like DNA-binding domain superfamily/Winged helix DNA-binding domain"/>
    <property type="match status" value="1"/>
</dbReference>
<dbReference type="InterPro" id="IPR036388">
    <property type="entry name" value="WH-like_DNA-bd_sf"/>
</dbReference>
<evidence type="ECO:0000259" key="4">
    <source>
        <dbReference type="PROSITE" id="PS50949"/>
    </source>
</evidence>
<dbReference type="Pfam" id="PF00392">
    <property type="entry name" value="GntR"/>
    <property type="match status" value="1"/>
</dbReference>
<reference evidence="5 6" key="1">
    <citation type="journal article" date="2016" name="Int. J. Syst. Evol. Microbiol.">
        <title>Arsenicitalea aurantiaca gen. nov., sp. nov., a new member of the family Hyphomicrobiaceae, isolated from high-arsenic sediment.</title>
        <authorList>
            <person name="Mu Y."/>
            <person name="Zhou L."/>
            <person name="Zeng X.C."/>
            <person name="Liu L."/>
            <person name="Pan Y."/>
            <person name="Chen X."/>
            <person name="Wang J."/>
            <person name="Li S."/>
            <person name="Li W.J."/>
            <person name="Wang Y."/>
        </authorList>
    </citation>
    <scope>NUCLEOTIDE SEQUENCE [LARGE SCALE GENOMIC DNA]</scope>
    <source>
        <strain evidence="5 6">42-50</strain>
    </source>
</reference>
<feature type="domain" description="HTH gntR-type" evidence="4">
    <location>
        <begin position="19"/>
        <end position="89"/>
    </location>
</feature>
<comment type="caution">
    <text evidence="5">The sequence shown here is derived from an EMBL/GenBank/DDBJ whole genome shotgun (WGS) entry which is preliminary data.</text>
</comment>
<dbReference type="AlphaFoldDB" id="A0A433XK08"/>
<dbReference type="PANTHER" id="PTHR43537">
    <property type="entry name" value="TRANSCRIPTIONAL REGULATOR, GNTR FAMILY"/>
    <property type="match status" value="1"/>
</dbReference>
<dbReference type="CDD" id="cd07377">
    <property type="entry name" value="WHTH_GntR"/>
    <property type="match status" value="1"/>
</dbReference>
<keyword evidence="2" id="KW-0238">DNA-binding</keyword>
<dbReference type="PRINTS" id="PR00035">
    <property type="entry name" value="HTHGNTR"/>
</dbReference>
<evidence type="ECO:0000256" key="3">
    <source>
        <dbReference type="ARBA" id="ARBA00023163"/>
    </source>
</evidence>
<gene>
    <name evidence="5" type="ORF">EMQ25_00140</name>
</gene>
<dbReference type="RefSeq" id="WP_127186529.1">
    <property type="nucleotide sequence ID" value="NZ_RZNJ01000001.1"/>
</dbReference>
<keyword evidence="6" id="KW-1185">Reference proteome</keyword>
<proteinExistence type="predicted"/>
<evidence type="ECO:0000313" key="6">
    <source>
        <dbReference type="Proteomes" id="UP000281547"/>
    </source>
</evidence>
<dbReference type="Proteomes" id="UP000281547">
    <property type="component" value="Unassembled WGS sequence"/>
</dbReference>
<dbReference type="InterPro" id="IPR036390">
    <property type="entry name" value="WH_DNA-bd_sf"/>
</dbReference>
<dbReference type="OrthoDB" id="9028214at2"/>
<dbReference type="Gene3D" id="1.20.120.530">
    <property type="entry name" value="GntR ligand-binding domain-like"/>
    <property type="match status" value="1"/>
</dbReference>
<protein>
    <submittedName>
        <fullName evidence="5">FadR family transcriptional regulator</fullName>
    </submittedName>
</protein>
<dbReference type="InterPro" id="IPR008920">
    <property type="entry name" value="TF_FadR/GntR_C"/>
</dbReference>
<dbReference type="SUPFAM" id="SSF48008">
    <property type="entry name" value="GntR ligand-binding domain-like"/>
    <property type="match status" value="1"/>
</dbReference>
<dbReference type="PROSITE" id="PS50949">
    <property type="entry name" value="HTH_GNTR"/>
    <property type="match status" value="1"/>
</dbReference>
<keyword evidence="1" id="KW-0805">Transcription regulation</keyword>
<dbReference type="PANTHER" id="PTHR43537:SF5">
    <property type="entry name" value="UXU OPERON TRANSCRIPTIONAL REGULATOR"/>
    <property type="match status" value="1"/>
</dbReference>